<dbReference type="Pfam" id="PF18806">
    <property type="entry name" value="Importin_rep_3"/>
    <property type="match status" value="1"/>
</dbReference>
<dbReference type="InterPro" id="IPR040520">
    <property type="entry name" value="Importin_rep_3"/>
</dbReference>
<keyword evidence="3" id="KW-0813">Transport</keyword>
<dbReference type="SUPFAM" id="SSF48371">
    <property type="entry name" value="ARM repeat"/>
    <property type="match status" value="1"/>
</dbReference>
<evidence type="ECO:0000256" key="1">
    <source>
        <dbReference type="ARBA" id="ARBA00004123"/>
    </source>
</evidence>
<evidence type="ECO:0000256" key="2">
    <source>
        <dbReference type="ARBA" id="ARBA00007991"/>
    </source>
</evidence>
<dbReference type="SMART" id="SM00913">
    <property type="entry name" value="IBN_N"/>
    <property type="match status" value="1"/>
</dbReference>
<dbReference type="InterPro" id="IPR051345">
    <property type="entry name" value="Importin_beta-like_NTR"/>
</dbReference>
<dbReference type="InterPro" id="IPR011989">
    <property type="entry name" value="ARM-like"/>
</dbReference>
<dbReference type="PANTHER" id="PTHR12363">
    <property type="entry name" value="TRANSPORTIN 3 AND IMPORTIN 13"/>
    <property type="match status" value="1"/>
</dbReference>
<dbReference type="Pfam" id="PF08389">
    <property type="entry name" value="Xpo1"/>
    <property type="match status" value="1"/>
</dbReference>
<dbReference type="GO" id="GO:0006606">
    <property type="term" value="P:protein import into nucleus"/>
    <property type="evidence" value="ECO:0007669"/>
    <property type="project" value="TreeGrafter"/>
</dbReference>
<keyword evidence="4" id="KW-0677">Repeat</keyword>
<protein>
    <submittedName>
        <fullName evidence="7">Putative nuclear transport receptor lgl2 importin beta superfamily</fullName>
    </submittedName>
</protein>
<comment type="similarity">
    <text evidence="2">Belongs to the importin beta family.</text>
</comment>
<comment type="subcellular location">
    <subcellularLocation>
        <location evidence="1">Nucleus</location>
    </subcellularLocation>
</comment>
<sequence>MEITLDNVERALAQFYHTNSALQAEAHQWLTAVQCSPNAWAFVWELLQPNRTCEAQFFAATTLHMKLMKQWGEVPQEQYENLKTKLLEVIIQYSAGPKIVLNRLCIALSAFVIQTTPRFWTNSLQDLLNLFQPGNLPNIPEERTIWILLEVLTVIPEEFQTMTLGQAHEQSVRRELEQVTPKVISLIESLLEYPNNAATQEIRAQAVKAVVPWLALGAHPLPSCIHLSQKLVSIINIQSSDITESCEIETEALTQIVTHPNTHHHPRALLQVLDVILPLRQLVVNCENQDFVMNIYKLLITFGESHTKLLINTLGTEHSALAETLIHCMLQCISTKGQYPRDECHSKLTFGFWYILQDELTSSDKDVYQKASPYIIPAYKQLCSILLVKSKLPPDDMVLTASETELLRIYRQDITDTIVCCYYMTRDYLIELLTETMSAAQTWQDAEAVIEIVISLAETTWPCSEDSSSGSQFDSCIDIAESTTAKLTRLLVSVPSRLVNKRLINSVNHAIGAYAEWWSTQRDVLGQLIPTLVASIQNPETSTSATMALKDITRECTTTILPYAEDLLNSCQDAFSKGRLKQVECLRLMYSIGRLLSILPYGIMLTRLEPLVNSYTADIERLLTEPLSTQGKSALLLRVRMLGTICSSLYLGENVKADPPTLLTLRRILPVLNQVTNQHSSDPSIIQEVCNCLKSSVLSLMERSDSVLEPIVNITLACYTSQPNTAALDLTKQLFLLFGKNPGSGEIIIGLVRSISVTTMTLVMNNKASEASDVVQAYYQLSNNIVKKSPSLIHLAIDPSQLFKFATLSLLLPENGTIKAAGTFLCSCISQSRDHPLLLAAVQQNGEHLVHTVIRCIGGETPRSGLDIFADILLALNKKYCDNLARWLNSTLAQENFPTERATPESKAHFTKMILRERANRHKVLDRIKEFSLICRGLIGTDYNHSTTN</sequence>
<evidence type="ECO:0000259" key="6">
    <source>
        <dbReference type="PROSITE" id="PS50166"/>
    </source>
</evidence>
<evidence type="ECO:0000256" key="3">
    <source>
        <dbReference type="ARBA" id="ARBA00022448"/>
    </source>
</evidence>
<feature type="domain" description="Importin N-terminal" evidence="6">
    <location>
        <begin position="26"/>
        <end position="92"/>
    </location>
</feature>
<evidence type="ECO:0000313" key="7">
    <source>
        <dbReference type="EMBL" id="JAC14014.1"/>
    </source>
</evidence>
<dbReference type="InterPro" id="IPR013598">
    <property type="entry name" value="Exportin-1/Importin-b-like"/>
</dbReference>
<dbReference type="GO" id="GO:0005634">
    <property type="term" value="C:nucleus"/>
    <property type="evidence" value="ECO:0007669"/>
    <property type="project" value="UniProtKB-SubCell"/>
</dbReference>
<keyword evidence="5" id="KW-0539">Nucleus</keyword>
<reference evidence="7" key="1">
    <citation type="journal article" date="2014" name="PLoS Negl. Trop. Dis.">
        <title>An updated insight into the Sialotranscriptome of Triatoma infestans: developmental stage and geographic variations.</title>
        <authorList>
            <person name="Schwarz A."/>
            <person name="Medrano-Mercado N."/>
            <person name="Schaub G.A."/>
            <person name="Struchiner C.J."/>
            <person name="Bargues M.D."/>
            <person name="Levy M.Z."/>
            <person name="Ribeiro J.M."/>
        </authorList>
    </citation>
    <scope>NUCLEOTIDE SEQUENCE</scope>
    <source>
        <strain evidence="7">Chile</strain>
        <tissue evidence="7">Salivary glands</tissue>
    </source>
</reference>
<dbReference type="InterPro" id="IPR058537">
    <property type="entry name" value="TPR_TNPO3_IPO13_4th"/>
</dbReference>
<name>A0A023EZU5_TRIIF</name>
<dbReference type="Pfam" id="PF03810">
    <property type="entry name" value="IBN_N"/>
    <property type="match status" value="1"/>
</dbReference>
<dbReference type="EMBL" id="GBBI01004698">
    <property type="protein sequence ID" value="JAC14014.1"/>
    <property type="molecule type" value="mRNA"/>
</dbReference>
<dbReference type="AlphaFoldDB" id="A0A023EZU5"/>
<dbReference type="InterPro" id="IPR016024">
    <property type="entry name" value="ARM-type_fold"/>
</dbReference>
<dbReference type="Gene3D" id="1.25.10.10">
    <property type="entry name" value="Leucine-rich Repeat Variant"/>
    <property type="match status" value="1"/>
</dbReference>
<dbReference type="Pfam" id="PF24139">
    <property type="entry name" value="TPR_TNPO3_IPO13_4th"/>
    <property type="match status" value="1"/>
</dbReference>
<evidence type="ECO:0000256" key="5">
    <source>
        <dbReference type="ARBA" id="ARBA00023242"/>
    </source>
</evidence>
<dbReference type="InterPro" id="IPR001494">
    <property type="entry name" value="Importin-beta_N"/>
</dbReference>
<dbReference type="GO" id="GO:0031267">
    <property type="term" value="F:small GTPase binding"/>
    <property type="evidence" value="ECO:0007669"/>
    <property type="project" value="InterPro"/>
</dbReference>
<dbReference type="PROSITE" id="PS50166">
    <property type="entry name" value="IMPORTIN_B_NT"/>
    <property type="match status" value="1"/>
</dbReference>
<dbReference type="PANTHER" id="PTHR12363:SF33">
    <property type="entry name" value="IMPORTIN-13"/>
    <property type="match status" value="1"/>
</dbReference>
<organism evidence="7">
    <name type="scientific">Triatoma infestans</name>
    <name type="common">Assassin bug</name>
    <dbReference type="NCBI Taxonomy" id="30076"/>
    <lineage>
        <taxon>Eukaryota</taxon>
        <taxon>Metazoa</taxon>
        <taxon>Ecdysozoa</taxon>
        <taxon>Arthropoda</taxon>
        <taxon>Hexapoda</taxon>
        <taxon>Insecta</taxon>
        <taxon>Pterygota</taxon>
        <taxon>Neoptera</taxon>
        <taxon>Paraneoptera</taxon>
        <taxon>Hemiptera</taxon>
        <taxon>Heteroptera</taxon>
        <taxon>Panheteroptera</taxon>
        <taxon>Cimicomorpha</taxon>
        <taxon>Reduviidae</taxon>
        <taxon>Triatominae</taxon>
        <taxon>Triatoma</taxon>
    </lineage>
</organism>
<proteinExistence type="evidence at transcript level"/>
<evidence type="ECO:0000256" key="4">
    <source>
        <dbReference type="ARBA" id="ARBA00022737"/>
    </source>
</evidence>
<keyword evidence="7" id="KW-0675">Receptor</keyword>
<dbReference type="GO" id="GO:0005737">
    <property type="term" value="C:cytoplasm"/>
    <property type="evidence" value="ECO:0007669"/>
    <property type="project" value="TreeGrafter"/>
</dbReference>
<accession>A0A023EZU5</accession>